<keyword evidence="1" id="KW-0812">Transmembrane</keyword>
<protein>
    <submittedName>
        <fullName evidence="2">Uncharacterized protein</fullName>
    </submittedName>
</protein>
<evidence type="ECO:0000313" key="3">
    <source>
        <dbReference type="Proteomes" id="UP000245124"/>
    </source>
</evidence>
<sequence>MARRGIKDIRVFWVVALFPLFGPLVYLCLRPSLLESLLKERYATANSPL</sequence>
<accession>A0A2R5FI30</accession>
<comment type="caution">
    <text evidence="2">The sequence shown here is derived from an EMBL/GenBank/DDBJ whole genome shotgun (WGS) entry which is preliminary data.</text>
</comment>
<proteinExistence type="predicted"/>
<organism evidence="2 3">
    <name type="scientific">Nostoc commune NIES-4072</name>
    <dbReference type="NCBI Taxonomy" id="2005467"/>
    <lineage>
        <taxon>Bacteria</taxon>
        <taxon>Bacillati</taxon>
        <taxon>Cyanobacteriota</taxon>
        <taxon>Cyanophyceae</taxon>
        <taxon>Nostocales</taxon>
        <taxon>Nostocaceae</taxon>
        <taxon>Nostoc</taxon>
    </lineage>
</organism>
<dbReference type="EMBL" id="BDUD01000001">
    <property type="protein sequence ID" value="GBG18347.1"/>
    <property type="molecule type" value="Genomic_DNA"/>
</dbReference>
<reference evidence="2 3" key="1">
    <citation type="submission" date="2017-06" db="EMBL/GenBank/DDBJ databases">
        <title>Genome sequencing of cyanobaciteial culture collection at National Institute for Environmental Studies (NIES).</title>
        <authorList>
            <person name="Hirose Y."/>
            <person name="Shimura Y."/>
            <person name="Fujisawa T."/>
            <person name="Nakamura Y."/>
            <person name="Kawachi M."/>
        </authorList>
    </citation>
    <scope>NUCLEOTIDE SEQUENCE [LARGE SCALE GENOMIC DNA]</scope>
    <source>
        <strain evidence="2 3">NIES-4072</strain>
    </source>
</reference>
<gene>
    <name evidence="2" type="ORF">NIES4072_20110</name>
</gene>
<evidence type="ECO:0000256" key="1">
    <source>
        <dbReference type="SAM" id="Phobius"/>
    </source>
</evidence>
<keyword evidence="1" id="KW-0472">Membrane</keyword>
<feature type="transmembrane region" description="Helical" evidence="1">
    <location>
        <begin position="12"/>
        <end position="33"/>
    </location>
</feature>
<dbReference type="Proteomes" id="UP000245124">
    <property type="component" value="Unassembled WGS sequence"/>
</dbReference>
<keyword evidence="1" id="KW-1133">Transmembrane helix</keyword>
<keyword evidence="3" id="KW-1185">Reference proteome</keyword>
<name>A0A2R5FI30_NOSCO</name>
<dbReference type="AlphaFoldDB" id="A0A2R5FI30"/>
<evidence type="ECO:0000313" key="2">
    <source>
        <dbReference type="EMBL" id="GBG18347.1"/>
    </source>
</evidence>